<dbReference type="AlphaFoldDB" id="A0AAV2D1S9"/>
<feature type="region of interest" description="Disordered" evidence="1">
    <location>
        <begin position="54"/>
        <end position="81"/>
    </location>
</feature>
<organism evidence="2 3">
    <name type="scientific">Linum trigynum</name>
    <dbReference type="NCBI Taxonomy" id="586398"/>
    <lineage>
        <taxon>Eukaryota</taxon>
        <taxon>Viridiplantae</taxon>
        <taxon>Streptophyta</taxon>
        <taxon>Embryophyta</taxon>
        <taxon>Tracheophyta</taxon>
        <taxon>Spermatophyta</taxon>
        <taxon>Magnoliopsida</taxon>
        <taxon>eudicotyledons</taxon>
        <taxon>Gunneridae</taxon>
        <taxon>Pentapetalae</taxon>
        <taxon>rosids</taxon>
        <taxon>fabids</taxon>
        <taxon>Malpighiales</taxon>
        <taxon>Linaceae</taxon>
        <taxon>Linum</taxon>
    </lineage>
</organism>
<dbReference type="EMBL" id="OZ034814">
    <property type="protein sequence ID" value="CAL1363648.1"/>
    <property type="molecule type" value="Genomic_DNA"/>
</dbReference>
<accession>A0AAV2D1S9</accession>
<gene>
    <name evidence="2" type="ORF">LTRI10_LOCUS10017</name>
</gene>
<name>A0AAV2D1S9_9ROSI</name>
<reference evidence="2 3" key="1">
    <citation type="submission" date="2024-04" db="EMBL/GenBank/DDBJ databases">
        <authorList>
            <person name="Fracassetti M."/>
        </authorList>
    </citation>
    <scope>NUCLEOTIDE SEQUENCE [LARGE SCALE GENOMIC DNA]</scope>
</reference>
<dbReference type="Proteomes" id="UP001497516">
    <property type="component" value="Chromosome 10"/>
</dbReference>
<sequence>MELRRRRSLRKLWRHISSQGGTEIRITSLTHSSTGAVAIDFFLRLFLRADGRAKPQEYQSPAAGATATDLFRADDPRRGRN</sequence>
<keyword evidence="3" id="KW-1185">Reference proteome</keyword>
<proteinExistence type="predicted"/>
<evidence type="ECO:0000256" key="1">
    <source>
        <dbReference type="SAM" id="MobiDB-lite"/>
    </source>
</evidence>
<evidence type="ECO:0000313" key="3">
    <source>
        <dbReference type="Proteomes" id="UP001497516"/>
    </source>
</evidence>
<protein>
    <submittedName>
        <fullName evidence="2">Uncharacterized protein</fullName>
    </submittedName>
</protein>
<evidence type="ECO:0000313" key="2">
    <source>
        <dbReference type="EMBL" id="CAL1363648.1"/>
    </source>
</evidence>
<feature type="compositionally biased region" description="Basic and acidic residues" evidence="1">
    <location>
        <begin position="71"/>
        <end position="81"/>
    </location>
</feature>